<evidence type="ECO:0000256" key="1">
    <source>
        <dbReference type="SAM" id="Phobius"/>
    </source>
</evidence>
<keyword evidence="1" id="KW-0812">Transmembrane</keyword>
<dbReference type="EMBL" id="QURR01000009">
    <property type="protein sequence ID" value="RGE45391.1"/>
    <property type="molecule type" value="Genomic_DNA"/>
</dbReference>
<dbReference type="OrthoDB" id="8904156at2"/>
<comment type="caution">
    <text evidence="2">The sequence shown here is derived from an EMBL/GenBank/DDBJ whole genome shotgun (WGS) entry which is preliminary data.</text>
</comment>
<reference evidence="2 3" key="1">
    <citation type="submission" date="2018-08" db="EMBL/GenBank/DDBJ databases">
        <title>Comamonas testosteroni strain SWCO2.</title>
        <authorList>
            <person name="Jiang N."/>
            <person name="Zhang X.Z."/>
        </authorList>
    </citation>
    <scope>NUCLEOTIDE SEQUENCE [LARGE SCALE GENOMIC DNA]</scope>
    <source>
        <strain evidence="2 3">SWCO2</strain>
    </source>
</reference>
<organism evidence="2 3">
    <name type="scientific">Comamonas testosteroni</name>
    <name type="common">Pseudomonas testosteroni</name>
    <dbReference type="NCBI Taxonomy" id="285"/>
    <lineage>
        <taxon>Bacteria</taxon>
        <taxon>Pseudomonadati</taxon>
        <taxon>Pseudomonadota</taxon>
        <taxon>Betaproteobacteria</taxon>
        <taxon>Burkholderiales</taxon>
        <taxon>Comamonadaceae</taxon>
        <taxon>Comamonas</taxon>
    </lineage>
</organism>
<sequence length="205" mass="21989">MSPYLKFPGKVSRQRGAALLVSLVMLMLILVLAVIGMRVVTLESRITGNSLLNQRMFEVADGTLREGERQLLYHATALQPCGGASAIMNSGIPCYVSEARTDALGMNTNFGAANAILEAAVGFQTTEDPSKQPALAGYWYPRYIDTVCPKGESATSALNAAVVGCTEYHEMNSQAARVDQDATSAPKDCGPLAYCLRSTVNMFIK</sequence>
<evidence type="ECO:0000313" key="2">
    <source>
        <dbReference type="EMBL" id="RGE45391.1"/>
    </source>
</evidence>
<keyword evidence="1" id="KW-0472">Membrane</keyword>
<evidence type="ECO:0000313" key="3">
    <source>
        <dbReference type="Proteomes" id="UP000261948"/>
    </source>
</evidence>
<name>A0A373FMJ4_COMTE</name>
<dbReference type="Proteomes" id="UP000261948">
    <property type="component" value="Unassembled WGS sequence"/>
</dbReference>
<accession>A0A373FMJ4</accession>
<keyword evidence="3" id="KW-1185">Reference proteome</keyword>
<gene>
    <name evidence="2" type="ORF">DZC30_08980</name>
</gene>
<proteinExistence type="predicted"/>
<protein>
    <submittedName>
        <fullName evidence="2">Pilus assembly protein PilX</fullName>
    </submittedName>
</protein>
<keyword evidence="1" id="KW-1133">Transmembrane helix</keyword>
<feature type="transmembrane region" description="Helical" evidence="1">
    <location>
        <begin position="20"/>
        <end position="40"/>
    </location>
</feature>
<dbReference type="AlphaFoldDB" id="A0A373FMJ4"/>